<proteinExistence type="predicted"/>
<accession>I4IMK2</accession>
<feature type="transmembrane region" description="Helical" evidence="1">
    <location>
        <begin position="79"/>
        <end position="98"/>
    </location>
</feature>
<comment type="caution">
    <text evidence="2">The sequence shown here is derived from an EMBL/GenBank/DDBJ whole genome shotgun (WGS) entry which is preliminary data.</text>
</comment>
<dbReference type="EMBL" id="CAIQ01000082">
    <property type="protein sequence ID" value="CCI35526.1"/>
    <property type="molecule type" value="Genomic_DNA"/>
</dbReference>
<keyword evidence="1" id="KW-0472">Membrane</keyword>
<evidence type="ECO:0000256" key="1">
    <source>
        <dbReference type="SAM" id="Phobius"/>
    </source>
</evidence>
<protein>
    <submittedName>
        <fullName evidence="2">Uncharacterized protein</fullName>
    </submittedName>
</protein>
<gene>
    <name evidence="2" type="ORF">MICAK_1720013</name>
</gene>
<evidence type="ECO:0000313" key="2">
    <source>
        <dbReference type="EMBL" id="CCI35526.1"/>
    </source>
</evidence>
<dbReference type="RefSeq" id="WP_002801832.1">
    <property type="nucleotide sequence ID" value="NZ_HE974173.1"/>
</dbReference>
<name>I4IMK2_MICAE</name>
<dbReference type="Proteomes" id="UP000004047">
    <property type="component" value="Unassembled WGS sequence"/>
</dbReference>
<keyword evidence="1" id="KW-0812">Transmembrane</keyword>
<sequence length="126" mass="14405">MTKNLWTRDELLIALNLYYKFPYGQFHTNNPVIIEVAQKLQRTPSALVMKLCNFGSLDPRHQLRGVQGLKGKYLSKINYTYLTTSCLLPLASCLLPIFTRKLILHDYLSVKLIDKSGRSSMITGQN</sequence>
<dbReference type="AlphaFoldDB" id="I4IMK2"/>
<keyword evidence="1" id="KW-1133">Transmembrane helix</keyword>
<reference evidence="2 3" key="1">
    <citation type="submission" date="2012-04" db="EMBL/GenBank/DDBJ databases">
        <authorList>
            <person name="Genoscope - CEA"/>
        </authorList>
    </citation>
    <scope>NUCLEOTIDE SEQUENCE [LARGE SCALE GENOMIC DNA]</scope>
    <source>
        <strain evidence="2 3">9701</strain>
    </source>
</reference>
<organism evidence="2 3">
    <name type="scientific">Microcystis aeruginosa PCC 9701</name>
    <dbReference type="NCBI Taxonomy" id="721123"/>
    <lineage>
        <taxon>Bacteria</taxon>
        <taxon>Bacillati</taxon>
        <taxon>Cyanobacteriota</taxon>
        <taxon>Cyanophyceae</taxon>
        <taxon>Oscillatoriophycideae</taxon>
        <taxon>Chroococcales</taxon>
        <taxon>Microcystaceae</taxon>
        <taxon>Microcystis</taxon>
    </lineage>
</organism>
<evidence type="ECO:0000313" key="3">
    <source>
        <dbReference type="Proteomes" id="UP000004047"/>
    </source>
</evidence>
<dbReference type="HOGENOM" id="CLU_1978961_0_0_3"/>